<proteinExistence type="predicted"/>
<dbReference type="GO" id="GO:0032259">
    <property type="term" value="P:methylation"/>
    <property type="evidence" value="ECO:0007669"/>
    <property type="project" value="UniProtKB-KW"/>
</dbReference>
<dbReference type="SUPFAM" id="SSF53335">
    <property type="entry name" value="S-adenosyl-L-methionine-dependent methyltransferases"/>
    <property type="match status" value="1"/>
</dbReference>
<keyword evidence="1" id="KW-0489">Methyltransferase</keyword>
<dbReference type="InterPro" id="IPR029063">
    <property type="entry name" value="SAM-dependent_MTases_sf"/>
</dbReference>
<dbReference type="Gene3D" id="3.40.50.150">
    <property type="entry name" value="Vaccinia Virus protein VP39"/>
    <property type="match status" value="1"/>
</dbReference>
<comment type="caution">
    <text evidence="1">The sequence shown here is derived from an EMBL/GenBank/DDBJ whole genome shotgun (WGS) entry which is preliminary data.</text>
</comment>
<accession>A0ABN2R6Z3</accession>
<keyword evidence="2" id="KW-1185">Reference proteome</keyword>
<dbReference type="GO" id="GO:0008168">
    <property type="term" value="F:methyltransferase activity"/>
    <property type="evidence" value="ECO:0007669"/>
    <property type="project" value="UniProtKB-KW"/>
</dbReference>
<reference evidence="1 2" key="1">
    <citation type="journal article" date="2019" name="Int. J. Syst. Evol. Microbiol.">
        <title>The Global Catalogue of Microorganisms (GCM) 10K type strain sequencing project: providing services to taxonomists for standard genome sequencing and annotation.</title>
        <authorList>
            <consortium name="The Broad Institute Genomics Platform"/>
            <consortium name="The Broad Institute Genome Sequencing Center for Infectious Disease"/>
            <person name="Wu L."/>
            <person name="Ma J."/>
        </authorList>
    </citation>
    <scope>NUCLEOTIDE SEQUENCE [LARGE SCALE GENOMIC DNA]</scope>
    <source>
        <strain evidence="1 2">JCM 14545</strain>
    </source>
</reference>
<dbReference type="Proteomes" id="UP001501116">
    <property type="component" value="Unassembled WGS sequence"/>
</dbReference>
<name>A0ABN2R6Z3_9PSEU</name>
<evidence type="ECO:0000313" key="2">
    <source>
        <dbReference type="Proteomes" id="UP001501116"/>
    </source>
</evidence>
<protein>
    <submittedName>
        <fullName evidence="1">Class I SAM-dependent methyltransferase</fullName>
    </submittedName>
</protein>
<dbReference type="EMBL" id="BAAANN010000015">
    <property type="protein sequence ID" value="GAA1964621.1"/>
    <property type="molecule type" value="Genomic_DNA"/>
</dbReference>
<keyword evidence="1" id="KW-0808">Transferase</keyword>
<gene>
    <name evidence="1" type="ORF">GCM10009754_40640</name>
</gene>
<sequence>MTGEKRIDIRKRGGVSMANNDAPADSVAALRPSYSADLAEGTERFFEARRTDCPWCGSDSLRVRLRTTDLLQHKPGRFVLDECRSCGHVFQNPRLNPAGLEFYYRDCYDGLGEKNINAMFEGNQAGYRSRAELVRGFVEPGTWLDVGMGHGHFCKEAAESLPETHFDGLDLSDGVEAARERGWIRTGYQGSFVDLADDLGGRYDVVSMYHYLEHTTEPRHELAAAKKALRQGGFLAIELPDPECRWARALGRWWMPWLQPQHLNLMPIGNLRAELVASGFTVVAEQRAEPHAAIDLLAASVMAVNALTIGGEDLAWRDTPPGRFRRILRKATFALCVPLFILAGVVDRISAAAGRKRGWSNAYRVVARRTGS</sequence>
<evidence type="ECO:0000313" key="1">
    <source>
        <dbReference type="EMBL" id="GAA1964621.1"/>
    </source>
</evidence>
<organism evidence="1 2">
    <name type="scientific">Amycolatopsis minnesotensis</name>
    <dbReference type="NCBI Taxonomy" id="337894"/>
    <lineage>
        <taxon>Bacteria</taxon>
        <taxon>Bacillati</taxon>
        <taxon>Actinomycetota</taxon>
        <taxon>Actinomycetes</taxon>
        <taxon>Pseudonocardiales</taxon>
        <taxon>Pseudonocardiaceae</taxon>
        <taxon>Amycolatopsis</taxon>
    </lineage>
</organism>
<dbReference type="Pfam" id="PF13489">
    <property type="entry name" value="Methyltransf_23"/>
    <property type="match status" value="1"/>
</dbReference>